<dbReference type="GO" id="GO:0008410">
    <property type="term" value="F:CoA-transferase activity"/>
    <property type="evidence" value="ECO:0007669"/>
    <property type="project" value="TreeGrafter"/>
</dbReference>
<dbReference type="PANTHER" id="PTHR48207">
    <property type="entry name" value="SUCCINATE--HYDROXYMETHYLGLUTARATE COA-TRANSFERASE"/>
    <property type="match status" value="1"/>
</dbReference>
<dbReference type="EC" id="2.8.3.-" evidence="2"/>
<proteinExistence type="predicted"/>
<dbReference type="Pfam" id="PF02515">
    <property type="entry name" value="CoA_transf_3"/>
    <property type="match status" value="1"/>
</dbReference>
<dbReference type="Gene3D" id="3.40.50.10540">
    <property type="entry name" value="Crotonobetainyl-coa:carnitine coa-transferase, domain 1"/>
    <property type="match status" value="1"/>
</dbReference>
<dbReference type="InterPro" id="IPR044855">
    <property type="entry name" value="CoA-Trfase_III_dom3_sf"/>
</dbReference>
<evidence type="ECO:0000313" key="2">
    <source>
        <dbReference type="EMBL" id="GAC21680.1"/>
    </source>
</evidence>
<dbReference type="SUPFAM" id="SSF89796">
    <property type="entry name" value="CoA-transferase family III (CaiB/BaiF)"/>
    <property type="match status" value="1"/>
</dbReference>
<accession>K6ZE34</accession>
<dbReference type="InterPro" id="IPR003673">
    <property type="entry name" value="CoA-Trfase_fam_III"/>
</dbReference>
<dbReference type="RefSeq" id="WP_007624915.1">
    <property type="nucleotide sequence ID" value="NZ_BAEO01000065.1"/>
</dbReference>
<dbReference type="PANTHER" id="PTHR48207:SF3">
    <property type="entry name" value="SUCCINATE--HYDROXYMETHYLGLUTARATE COA-TRANSFERASE"/>
    <property type="match status" value="1"/>
</dbReference>
<dbReference type="InterPro" id="IPR023606">
    <property type="entry name" value="CoA-Trfase_III_dom_1_sf"/>
</dbReference>
<keyword evidence="3" id="KW-1185">Reference proteome</keyword>
<keyword evidence="1 2" id="KW-0808">Transferase</keyword>
<protein>
    <submittedName>
        <fullName evidence="2">Crotonobetainyl-CoA:carnitine CoA-transferase</fullName>
        <ecNumber evidence="2">2.8.3.-</ecNumber>
    </submittedName>
</protein>
<dbReference type="InterPro" id="IPR050483">
    <property type="entry name" value="CoA-transferase_III_domain"/>
</dbReference>
<dbReference type="EMBL" id="BAEO01000065">
    <property type="protein sequence ID" value="GAC21680.1"/>
    <property type="molecule type" value="Genomic_DNA"/>
</dbReference>
<sequence length="394" mass="42752">MNKILSGIRVLDFGRYIAGPFCATLLADLGADVIRIEKPSGGEDRYTVPVTSDGEGAYHMQIGRNKQSMTLNPMTEEGQDIVKRLVKTADVVVVNVPPQALKKMGLDYESLCAINPSIILTLNTAFGSLGPYAERGGFDTIAQAMSGSMHLSGTEGHPAKSFAPYCDFGTASLSAFGTLAAIMHRMKTGEGQIVEGSLLSTALTFNNAALIEESILHKNRQGSGTRGQFNAPTDTFKTQDGWLSVQVVGQGLFKRWCNLLQENQWLDDPKYASDQGRGDHGHIISQRMEQWCAQHNNMSALAELSKAGIPAGELLTPAQTLKNEHVVASKLFQSVDYPNSPGAAPIVNHPINYSKSQTCEFKRAPTLGEHTDKILNEIGFDPNQITGFRERGVI</sequence>
<reference evidence="2 3" key="1">
    <citation type="journal article" date="2017" name="Antonie Van Leeuwenhoek">
        <title>Rhizobium rhizosphaerae sp. nov., a novel species isolated from rice rhizosphere.</title>
        <authorList>
            <person name="Zhao J.J."/>
            <person name="Zhang J."/>
            <person name="Zhang R.J."/>
            <person name="Zhang C.W."/>
            <person name="Yin H.Q."/>
            <person name="Zhang X.X."/>
        </authorList>
    </citation>
    <scope>NUCLEOTIDE SEQUENCE [LARGE SCALE GENOMIC DNA]</scope>
    <source>
        <strain evidence="2 3">BSs20135</strain>
    </source>
</reference>
<dbReference type="eggNOG" id="COG1804">
    <property type="taxonomic scope" value="Bacteria"/>
</dbReference>
<dbReference type="AlphaFoldDB" id="K6ZE34"/>
<dbReference type="STRING" id="493475.GARC_4742"/>
<name>K6ZE34_9ALTE</name>
<dbReference type="Gene3D" id="3.30.1540.10">
    <property type="entry name" value="formyl-coa transferase, domain 3"/>
    <property type="match status" value="1"/>
</dbReference>
<evidence type="ECO:0000256" key="1">
    <source>
        <dbReference type="ARBA" id="ARBA00022679"/>
    </source>
</evidence>
<dbReference type="Proteomes" id="UP000006327">
    <property type="component" value="Unassembled WGS sequence"/>
</dbReference>
<comment type="caution">
    <text evidence="2">The sequence shown here is derived from an EMBL/GenBank/DDBJ whole genome shotgun (WGS) entry which is preliminary data.</text>
</comment>
<evidence type="ECO:0000313" key="3">
    <source>
        <dbReference type="Proteomes" id="UP000006327"/>
    </source>
</evidence>
<dbReference type="OrthoDB" id="9058532at2"/>
<organism evidence="2 3">
    <name type="scientific">Paraglaciecola arctica BSs20135</name>
    <dbReference type="NCBI Taxonomy" id="493475"/>
    <lineage>
        <taxon>Bacteria</taxon>
        <taxon>Pseudomonadati</taxon>
        <taxon>Pseudomonadota</taxon>
        <taxon>Gammaproteobacteria</taxon>
        <taxon>Alteromonadales</taxon>
        <taxon>Alteromonadaceae</taxon>
        <taxon>Paraglaciecola</taxon>
    </lineage>
</organism>
<gene>
    <name evidence="2" type="primary">caiB</name>
    <name evidence="2" type="ORF">GARC_4742</name>
</gene>